<reference evidence="3 4" key="1">
    <citation type="submission" date="2021-06" db="EMBL/GenBank/DDBJ databases">
        <title>Caerostris extrusa draft genome.</title>
        <authorList>
            <person name="Kono N."/>
            <person name="Arakawa K."/>
        </authorList>
    </citation>
    <scope>NUCLEOTIDE SEQUENCE [LARGE SCALE GENOMIC DNA]</scope>
</reference>
<proteinExistence type="predicted"/>
<dbReference type="Gene3D" id="3.10.100.10">
    <property type="entry name" value="Mannose-Binding Protein A, subunit A"/>
    <property type="match status" value="1"/>
</dbReference>
<dbReference type="Pfam" id="PF00059">
    <property type="entry name" value="Lectin_C"/>
    <property type="match status" value="1"/>
</dbReference>
<keyword evidence="1" id="KW-1133">Transmembrane helix</keyword>
<sequence>NAKRKEQHESGYRKLHIHERPRNFVHQDKYPLWASDPSYSDCGVVSYRKEFRVKPFSCSNSAVILCEKELPCKYNNLPFVEYHQKCLSIFPRKDNYMTANNICNNFGAHIFPYNSYDDSDSVGAAIYSSMTFDGGIYAGLRKTELGEWKYDSGEKETARWDPEDELHQDCGVYGFLKNLSIGLFTMSCDDKLRLLCESGKIYFRTSHNNAHCFLLLLFLRVNALRIFWCAYLPVDFVE</sequence>
<evidence type="ECO:0000313" key="4">
    <source>
        <dbReference type="Proteomes" id="UP001054945"/>
    </source>
</evidence>
<protein>
    <submittedName>
        <fullName evidence="3">C-type lectin domain-containing protein</fullName>
    </submittedName>
</protein>
<keyword evidence="1" id="KW-0472">Membrane</keyword>
<dbReference type="InterPro" id="IPR001304">
    <property type="entry name" value="C-type_lectin-like"/>
</dbReference>
<dbReference type="CDD" id="cd00037">
    <property type="entry name" value="CLECT"/>
    <property type="match status" value="1"/>
</dbReference>
<feature type="non-terminal residue" evidence="3">
    <location>
        <position position="1"/>
    </location>
</feature>
<accession>A0AAV4WY61</accession>
<name>A0AAV4WY61_CAEEX</name>
<dbReference type="AlphaFoldDB" id="A0AAV4WY61"/>
<dbReference type="SUPFAM" id="SSF56436">
    <property type="entry name" value="C-type lectin-like"/>
    <property type="match status" value="1"/>
</dbReference>
<organism evidence="3 4">
    <name type="scientific">Caerostris extrusa</name>
    <name type="common">Bark spider</name>
    <name type="synonym">Caerostris bankana</name>
    <dbReference type="NCBI Taxonomy" id="172846"/>
    <lineage>
        <taxon>Eukaryota</taxon>
        <taxon>Metazoa</taxon>
        <taxon>Ecdysozoa</taxon>
        <taxon>Arthropoda</taxon>
        <taxon>Chelicerata</taxon>
        <taxon>Arachnida</taxon>
        <taxon>Araneae</taxon>
        <taxon>Araneomorphae</taxon>
        <taxon>Entelegynae</taxon>
        <taxon>Araneoidea</taxon>
        <taxon>Araneidae</taxon>
        <taxon>Caerostris</taxon>
    </lineage>
</organism>
<dbReference type="Proteomes" id="UP001054945">
    <property type="component" value="Unassembled WGS sequence"/>
</dbReference>
<gene>
    <name evidence="3" type="primary">AVEN_40467_1</name>
    <name evidence="3" type="ORF">CEXT_564451</name>
</gene>
<keyword evidence="4" id="KW-1185">Reference proteome</keyword>
<comment type="caution">
    <text evidence="3">The sequence shown here is derived from an EMBL/GenBank/DDBJ whole genome shotgun (WGS) entry which is preliminary data.</text>
</comment>
<dbReference type="EMBL" id="BPLR01016845">
    <property type="protein sequence ID" value="GIY86806.1"/>
    <property type="molecule type" value="Genomic_DNA"/>
</dbReference>
<feature type="domain" description="C-type lectin" evidence="2">
    <location>
        <begin position="93"/>
        <end position="197"/>
    </location>
</feature>
<evidence type="ECO:0000259" key="2">
    <source>
        <dbReference type="Pfam" id="PF00059"/>
    </source>
</evidence>
<evidence type="ECO:0000313" key="3">
    <source>
        <dbReference type="EMBL" id="GIY86806.1"/>
    </source>
</evidence>
<dbReference type="InterPro" id="IPR016187">
    <property type="entry name" value="CTDL_fold"/>
</dbReference>
<evidence type="ECO:0000256" key="1">
    <source>
        <dbReference type="SAM" id="Phobius"/>
    </source>
</evidence>
<feature type="transmembrane region" description="Helical" evidence="1">
    <location>
        <begin position="212"/>
        <end position="234"/>
    </location>
</feature>
<dbReference type="InterPro" id="IPR016186">
    <property type="entry name" value="C-type_lectin-like/link_sf"/>
</dbReference>
<keyword evidence="1" id="KW-0812">Transmembrane</keyword>